<dbReference type="GeneID" id="4818329"/>
<dbReference type="Proteomes" id="UP000001793">
    <property type="component" value="Segment"/>
</dbReference>
<keyword evidence="2" id="KW-1185">Reference proteome</keyword>
<dbReference type="KEGG" id="vg:4818329"/>
<gene>
    <name evidence="1" type="ORF">BcepF1.048</name>
</gene>
<dbReference type="RefSeq" id="YP_001039732.1">
    <property type="nucleotide sequence ID" value="NC_009015.1"/>
</dbReference>
<dbReference type="EMBL" id="EF153632">
    <property type="protein sequence ID" value="ABL96779.1"/>
    <property type="molecule type" value="Genomic_DNA"/>
</dbReference>
<name>A1YZV2_9CAUD</name>
<proteinExistence type="predicted"/>
<evidence type="ECO:0000313" key="2">
    <source>
        <dbReference type="Proteomes" id="UP000001793"/>
    </source>
</evidence>
<organism evidence="1 2">
    <name type="scientific">Burkholderia phage BcepF1</name>
    <dbReference type="NCBI Taxonomy" id="2886897"/>
    <lineage>
        <taxon>Viruses</taxon>
        <taxon>Duplodnaviria</taxon>
        <taxon>Heunggongvirae</taxon>
        <taxon>Uroviricota</taxon>
        <taxon>Caudoviricetes</taxon>
        <taxon>Lindbergviridae</taxon>
        <taxon>Bcepfunavirus</taxon>
        <taxon>Bcepfunavirus bcepF1</taxon>
    </lineage>
</organism>
<protein>
    <submittedName>
        <fullName evidence="1">Uncharacterized protein</fullName>
    </submittedName>
</protein>
<sequence length="254" mass="29076">MISLTVRAADVKIGDHLFHENAGRYVVDTAMRDHDGANQVVLYLMKPGSIQMDSLIFEPDEPIMVGRYQAVEIVRDPMPCQEIVSVDPISMTDTGNRRFMVMGSVKSNPSREYRIEHTKALIASLDDLPKVEEVIPTGQVDIMGRKIDRAWVNEVKSSEIPTDYYPPLKDKLKGWLTERQVSRMLHVAFIQNKQTRRVFDDWLTVKCSKPDEKGISRSYVSVHWREAKCDMTIAGRARDVLPFLVKMLNKGKRK</sequence>
<evidence type="ECO:0000313" key="1">
    <source>
        <dbReference type="EMBL" id="ABL96779.1"/>
    </source>
</evidence>
<reference evidence="1 2" key="1">
    <citation type="submission" date="2006-12" db="EMBL/GenBank/DDBJ databases">
        <title>Genomic analysis of Burkholderia ambifaria phage BcepF1, a member of the Bcep781- like phage supergroup.</title>
        <authorList>
            <person name="Summer E.J."/>
            <person name="Robinson S."/>
            <person name="Haines C."/>
            <person name="Adams B."/>
            <person name="Daggett M."/>
            <person name="Landua J."/>
            <person name="Swanson S."/>
            <person name="Vorndam W."/>
            <person name="Morrison W."/>
            <person name="Nail K."/>
            <person name="Gonzalez C."/>
            <person name="Young R."/>
        </authorList>
    </citation>
    <scope>NUCLEOTIDE SEQUENCE [LARGE SCALE GENOMIC DNA]</scope>
</reference>
<accession>A1YZV2</accession>